<evidence type="ECO:0000256" key="2">
    <source>
        <dbReference type="SAM" id="SignalP"/>
    </source>
</evidence>
<keyword evidence="4" id="KW-1185">Reference proteome</keyword>
<evidence type="ECO:0000313" key="4">
    <source>
        <dbReference type="Proteomes" id="UP000239494"/>
    </source>
</evidence>
<reference evidence="3 4" key="1">
    <citation type="submission" date="2018-03" db="EMBL/GenBank/DDBJ databases">
        <title>Genomic Encyclopedia of Archaeal and Bacterial Type Strains, Phase II (KMG-II): from individual species to whole genera.</title>
        <authorList>
            <person name="Goeker M."/>
        </authorList>
    </citation>
    <scope>NUCLEOTIDE SEQUENCE [LARGE SCALE GENOMIC DNA]</scope>
    <source>
        <strain evidence="3 4">DSM 44720</strain>
    </source>
</reference>
<feature type="signal peptide" evidence="2">
    <location>
        <begin position="1"/>
        <end position="19"/>
    </location>
</feature>
<keyword evidence="2" id="KW-0732">Signal</keyword>
<dbReference type="Proteomes" id="UP000239494">
    <property type="component" value="Unassembled WGS sequence"/>
</dbReference>
<dbReference type="EMBL" id="PVTF01000014">
    <property type="protein sequence ID" value="PRY35211.1"/>
    <property type="molecule type" value="Genomic_DNA"/>
</dbReference>
<sequence length="51" mass="5247">MRALAVVFALMAVVGLSGCQDEATPRSGNPDGELSSIESTLNGIEADLDQP</sequence>
<dbReference type="AlphaFoldDB" id="A0A2T0SP63"/>
<comment type="caution">
    <text evidence="3">The sequence shown here is derived from an EMBL/GenBank/DDBJ whole genome shotgun (WGS) entry which is preliminary data.</text>
</comment>
<proteinExistence type="predicted"/>
<accession>A0A2T0SP63</accession>
<dbReference type="RefSeq" id="WP_170156190.1">
    <property type="nucleotide sequence ID" value="NZ_PVTF01000014.1"/>
</dbReference>
<evidence type="ECO:0000313" key="3">
    <source>
        <dbReference type="EMBL" id="PRY35211.1"/>
    </source>
</evidence>
<dbReference type="PROSITE" id="PS51257">
    <property type="entry name" value="PROKAR_LIPOPROTEIN"/>
    <property type="match status" value="1"/>
</dbReference>
<feature type="chain" id="PRO_5039421511" evidence="2">
    <location>
        <begin position="20"/>
        <end position="51"/>
    </location>
</feature>
<organism evidence="3 4">
    <name type="scientific">Umezawaea tangerina</name>
    <dbReference type="NCBI Taxonomy" id="84725"/>
    <lineage>
        <taxon>Bacteria</taxon>
        <taxon>Bacillati</taxon>
        <taxon>Actinomycetota</taxon>
        <taxon>Actinomycetes</taxon>
        <taxon>Pseudonocardiales</taxon>
        <taxon>Pseudonocardiaceae</taxon>
        <taxon>Umezawaea</taxon>
    </lineage>
</organism>
<evidence type="ECO:0000256" key="1">
    <source>
        <dbReference type="SAM" id="MobiDB-lite"/>
    </source>
</evidence>
<gene>
    <name evidence="3" type="ORF">CLV43_114129</name>
</gene>
<feature type="region of interest" description="Disordered" evidence="1">
    <location>
        <begin position="20"/>
        <end position="51"/>
    </location>
</feature>
<name>A0A2T0SP63_9PSEU</name>
<protein>
    <submittedName>
        <fullName evidence="3">Uncharacterized protein</fullName>
    </submittedName>
</protein>